<dbReference type="Pfam" id="PF25873">
    <property type="entry name" value="WHD_MalT"/>
    <property type="match status" value="1"/>
</dbReference>
<evidence type="ECO:0000313" key="3">
    <source>
        <dbReference type="Proteomes" id="UP001296993"/>
    </source>
</evidence>
<dbReference type="EMBL" id="JAGIOF010000003">
    <property type="protein sequence ID" value="MBP2388419.1"/>
    <property type="molecule type" value="Genomic_DNA"/>
</dbReference>
<accession>A0ABS4XL47</accession>
<dbReference type="RefSeq" id="WP_210002018.1">
    <property type="nucleotide sequence ID" value="NZ_BAAAJY010000001.1"/>
</dbReference>
<dbReference type="InterPro" id="IPR027417">
    <property type="entry name" value="P-loop_NTPase"/>
</dbReference>
<dbReference type="InterPro" id="IPR059106">
    <property type="entry name" value="WHD_MalT"/>
</dbReference>
<dbReference type="InterPro" id="IPR005158">
    <property type="entry name" value="BTAD"/>
</dbReference>
<evidence type="ECO:0000313" key="2">
    <source>
        <dbReference type="EMBL" id="MBP2388419.1"/>
    </source>
</evidence>
<name>A0ABS4XL47_9MICC</name>
<evidence type="ECO:0000259" key="1">
    <source>
        <dbReference type="SMART" id="SM01043"/>
    </source>
</evidence>
<dbReference type="PANTHER" id="PTHR35807">
    <property type="entry name" value="TRANSCRIPTIONAL REGULATOR REDD-RELATED"/>
    <property type="match status" value="1"/>
</dbReference>
<organism evidence="2 3">
    <name type="scientific">Paeniglutamicibacter kerguelensis</name>
    <dbReference type="NCBI Taxonomy" id="254788"/>
    <lineage>
        <taxon>Bacteria</taxon>
        <taxon>Bacillati</taxon>
        <taxon>Actinomycetota</taxon>
        <taxon>Actinomycetes</taxon>
        <taxon>Micrococcales</taxon>
        <taxon>Micrococcaceae</taxon>
        <taxon>Paeniglutamicibacter</taxon>
    </lineage>
</organism>
<dbReference type="InterPro" id="IPR011990">
    <property type="entry name" value="TPR-like_helical_dom_sf"/>
</dbReference>
<dbReference type="Gene3D" id="3.40.50.300">
    <property type="entry name" value="P-loop containing nucleotide triphosphate hydrolases"/>
    <property type="match status" value="1"/>
</dbReference>
<dbReference type="Pfam" id="PF03704">
    <property type="entry name" value="BTAD"/>
    <property type="match status" value="1"/>
</dbReference>
<dbReference type="Proteomes" id="UP001296993">
    <property type="component" value="Unassembled WGS sequence"/>
</dbReference>
<gene>
    <name evidence="2" type="ORF">JOF47_003992</name>
</gene>
<dbReference type="SMART" id="SM01043">
    <property type="entry name" value="BTAD"/>
    <property type="match status" value="1"/>
</dbReference>
<dbReference type="InterPro" id="IPR016032">
    <property type="entry name" value="Sig_transdc_resp-reg_C-effctor"/>
</dbReference>
<protein>
    <submittedName>
        <fullName evidence="2">DNA-binding SARP family transcriptional activator</fullName>
    </submittedName>
</protein>
<keyword evidence="2" id="KW-0238">DNA-binding</keyword>
<dbReference type="InterPro" id="IPR051677">
    <property type="entry name" value="AfsR-DnrI-RedD_regulator"/>
</dbReference>
<dbReference type="InterPro" id="IPR036388">
    <property type="entry name" value="WH-like_DNA-bd_sf"/>
</dbReference>
<sequence>MSLEHSLPLLRGKISAPSLPEILVPRPRLESSVRDRLGALPVLVVCASAGAGKTTAVRTALRDEPQVAWLTLDAADASPGRLLTYIAAALAPFSPNLTELVQHAMAAQAPHGEIAGLLIESLFGEVPTTLVLDQLERVAPHPKAMEVIDHLVGFAPANVKIILISRTAITLPSSAPPGSERLDYLIDRELAFTPQEAVVALQQAGGSTDDVDAVMRATGGWVVGVLFAGTTAEPIRMALQPEIDPLHAYLWAHVLQGLNDELRDFAITTSLLVSVDAQRATALGLERTERFLTELRAHRIPAVWAPGGKSVRYHPVLRDYLLVLLERRPRAEVVALRLKFGRLLASEGFLIEATEELLAIEALAEALPYAEQAIETLIDRRDYDVADRWLEELADFGQAGLSPLTVAELMLCVAREEYWRGVRIADQLAALGQREALARSSSRAAAMMIWCYYHACRTEDMAEIQGVAPPGPELDAANGLLTLIDSRDVAALSPYGSASGQVDGLLARLRYWRGMLAEASAPTQNPATEAVVVPWRVAALRAVGELEQAHRLYARVEAAGMITAGLLAVVGAELYMDMGRESDSRRCIEAGRLEARRLGSVVWDLFSQLSEAKLELRLVRDPIRARQVLDGLELEPLARVYQSTAEQIDTWHGLSHLMLGEYESARYRLQRAVASMRESGRVLELPTAAVYLAEVAWHCKDDEAADTASDEAMAAARAQGTDEVLLRALREFPEVLSRRLDSLADGDTDWHRLGGRLLNESTPQVLSSSVVVQLHEFGAPQILVGDTEVRPRIAKSYELLAYFASIGEKTVTRQQLLDALFDGRDTNASKSYLRQVVHQLRSVLPEGVGPFITNDAIAFADHVSIESEAARFEQIAQRSQSNDPRRRDHEIKVALGAFDQGGYLPKAKSLWIDNRREQLLGAATALRLEAARLAFEQGSFARADKFARAVLSEEPLREAAWRLRMRTAAAIGSSDDVLTIYTECVTAITAIGAEPARETRMLLEQLR</sequence>
<feature type="domain" description="Bacterial transcriptional activator" evidence="1">
    <location>
        <begin position="869"/>
        <end position="1007"/>
    </location>
</feature>
<proteinExistence type="predicted"/>
<comment type="caution">
    <text evidence="2">The sequence shown here is derived from an EMBL/GenBank/DDBJ whole genome shotgun (WGS) entry which is preliminary data.</text>
</comment>
<dbReference type="Gene3D" id="1.25.40.10">
    <property type="entry name" value="Tetratricopeptide repeat domain"/>
    <property type="match status" value="1"/>
</dbReference>
<reference evidence="2 3" key="1">
    <citation type="submission" date="2021-03" db="EMBL/GenBank/DDBJ databases">
        <title>Sequencing the genomes of 1000 actinobacteria strains.</title>
        <authorList>
            <person name="Klenk H.-P."/>
        </authorList>
    </citation>
    <scope>NUCLEOTIDE SEQUENCE [LARGE SCALE GENOMIC DNA]</scope>
    <source>
        <strain evidence="2 3">DSM 15797</strain>
    </source>
</reference>
<dbReference type="Gene3D" id="1.10.10.10">
    <property type="entry name" value="Winged helix-like DNA-binding domain superfamily/Winged helix DNA-binding domain"/>
    <property type="match status" value="1"/>
</dbReference>
<dbReference type="GO" id="GO:0003677">
    <property type="term" value="F:DNA binding"/>
    <property type="evidence" value="ECO:0007669"/>
    <property type="project" value="UniProtKB-KW"/>
</dbReference>
<dbReference type="SUPFAM" id="SSF46894">
    <property type="entry name" value="C-terminal effector domain of the bipartite response regulators"/>
    <property type="match status" value="1"/>
</dbReference>
<keyword evidence="3" id="KW-1185">Reference proteome</keyword>